<dbReference type="PANTHER" id="PTHR44229">
    <property type="entry name" value="15-HYDROXYPROSTAGLANDIN DEHYDROGENASE [NAD(+)]"/>
    <property type="match status" value="1"/>
</dbReference>
<dbReference type="AlphaFoldDB" id="A0A370C0P0"/>
<dbReference type="Gene3D" id="3.40.50.720">
    <property type="entry name" value="NAD(P)-binding Rossmann-like Domain"/>
    <property type="match status" value="1"/>
</dbReference>
<dbReference type="EMBL" id="KZ851910">
    <property type="protein sequence ID" value="RDH21507.1"/>
    <property type="molecule type" value="Genomic_DNA"/>
</dbReference>
<dbReference type="InterPro" id="IPR020904">
    <property type="entry name" value="Sc_DH/Rdtase_CS"/>
</dbReference>
<dbReference type="InterPro" id="IPR002347">
    <property type="entry name" value="SDR_fam"/>
</dbReference>
<dbReference type="GO" id="GO:0044550">
    <property type="term" value="P:secondary metabolite biosynthetic process"/>
    <property type="evidence" value="ECO:0007669"/>
    <property type="project" value="UniProtKB-ARBA"/>
</dbReference>
<name>A0A370C0P0_ASPNG</name>
<reference evidence="5 6" key="1">
    <citation type="submission" date="2018-07" db="EMBL/GenBank/DDBJ databases">
        <title>Section-level genome sequencing of Aspergillus section Nigri to investigate inter- and intra-species variation.</title>
        <authorList>
            <consortium name="DOE Joint Genome Institute"/>
            <person name="Vesth T.C."/>
            <person name="Nybo J.L."/>
            <person name="Theobald S."/>
            <person name="Frisvad J.C."/>
            <person name="Larsen T.O."/>
            <person name="Nielsen K.F."/>
            <person name="Hoof J.B."/>
            <person name="Brandl J."/>
            <person name="Salamov A."/>
            <person name="Riley R."/>
            <person name="Gladden J.M."/>
            <person name="Phatale P."/>
            <person name="Nielsen M.T."/>
            <person name="Lyhne E.K."/>
            <person name="Kogle M.E."/>
            <person name="Strasser K."/>
            <person name="McDonnell E."/>
            <person name="Barry K."/>
            <person name="Clum A."/>
            <person name="Chen C."/>
            <person name="Nolan M."/>
            <person name="Sandor L."/>
            <person name="Kuo A."/>
            <person name="Lipzen A."/>
            <person name="Hainaut M."/>
            <person name="Drula E."/>
            <person name="Tsang A."/>
            <person name="Magnuson J.K."/>
            <person name="Henrissat B."/>
            <person name="Wiebenga A."/>
            <person name="Simmons B.A."/>
            <person name="Makela M.R."/>
            <person name="De vries R.P."/>
            <person name="Grigoriev I.V."/>
            <person name="Mortensen U.H."/>
            <person name="Baker S.E."/>
            <person name="Andersen M.R."/>
        </authorList>
    </citation>
    <scope>NUCLEOTIDE SEQUENCE [LARGE SCALE GENOMIC DNA]</scope>
    <source>
        <strain evidence="5 6">ATCC 13496</strain>
    </source>
</reference>
<evidence type="ECO:0000256" key="4">
    <source>
        <dbReference type="RuleBase" id="RU000363"/>
    </source>
</evidence>
<evidence type="ECO:0000313" key="5">
    <source>
        <dbReference type="EMBL" id="RDH21507.1"/>
    </source>
</evidence>
<dbReference type="GO" id="GO:0016616">
    <property type="term" value="F:oxidoreductase activity, acting on the CH-OH group of donors, NAD or NADP as acceptor"/>
    <property type="evidence" value="ECO:0007669"/>
    <property type="project" value="TreeGrafter"/>
</dbReference>
<protein>
    <submittedName>
        <fullName evidence="5">Short chain dehydrogenase/reductase</fullName>
    </submittedName>
</protein>
<gene>
    <name evidence="5" type="ORF">M747DRAFT_234984</name>
</gene>
<dbReference type="PRINTS" id="PR00081">
    <property type="entry name" value="GDHRDH"/>
</dbReference>
<evidence type="ECO:0000256" key="1">
    <source>
        <dbReference type="ARBA" id="ARBA00006484"/>
    </source>
</evidence>
<dbReference type="VEuPathDB" id="FungiDB:M747DRAFT_234984"/>
<dbReference type="InterPro" id="IPR036291">
    <property type="entry name" value="NAD(P)-bd_dom_sf"/>
</dbReference>
<dbReference type="PROSITE" id="PS00061">
    <property type="entry name" value="ADH_SHORT"/>
    <property type="match status" value="1"/>
</dbReference>
<keyword evidence="3" id="KW-0560">Oxidoreductase</keyword>
<dbReference type="SUPFAM" id="SSF51735">
    <property type="entry name" value="NAD(P)-binding Rossmann-fold domains"/>
    <property type="match status" value="1"/>
</dbReference>
<evidence type="ECO:0000256" key="2">
    <source>
        <dbReference type="ARBA" id="ARBA00022857"/>
    </source>
</evidence>
<dbReference type="Pfam" id="PF00106">
    <property type="entry name" value="adh_short"/>
    <property type="match status" value="1"/>
</dbReference>
<proteinExistence type="inferred from homology"/>
<evidence type="ECO:0000256" key="3">
    <source>
        <dbReference type="ARBA" id="ARBA00023002"/>
    </source>
</evidence>
<organism evidence="5 6">
    <name type="scientific">Aspergillus niger ATCC 13496</name>
    <dbReference type="NCBI Taxonomy" id="1353008"/>
    <lineage>
        <taxon>Eukaryota</taxon>
        <taxon>Fungi</taxon>
        <taxon>Dikarya</taxon>
        <taxon>Ascomycota</taxon>
        <taxon>Pezizomycotina</taxon>
        <taxon>Eurotiomycetes</taxon>
        <taxon>Eurotiomycetidae</taxon>
        <taxon>Eurotiales</taxon>
        <taxon>Aspergillaceae</taxon>
        <taxon>Aspergillus</taxon>
        <taxon>Aspergillus subgen. Circumdati</taxon>
    </lineage>
</organism>
<keyword evidence="2" id="KW-0521">NADP</keyword>
<comment type="similarity">
    <text evidence="1 4">Belongs to the short-chain dehydrogenases/reductases (SDR) family.</text>
</comment>
<accession>A0A370C0P0</accession>
<dbReference type="PANTHER" id="PTHR44229:SF4">
    <property type="entry name" value="15-HYDROXYPROSTAGLANDIN DEHYDROGENASE [NAD(+)]"/>
    <property type="match status" value="1"/>
</dbReference>
<dbReference type="GO" id="GO:0005737">
    <property type="term" value="C:cytoplasm"/>
    <property type="evidence" value="ECO:0007669"/>
    <property type="project" value="TreeGrafter"/>
</dbReference>
<dbReference type="Proteomes" id="UP000253845">
    <property type="component" value="Unassembled WGS sequence"/>
</dbReference>
<sequence>MESRGMVAIITGGVSGIGLAITRLVASAPGTHVYLLDLNVTTGSKAINQLRTEFPESTFSFQECNVASWECQLAAFDQAYAEHGRIDLVVANAGISEQESLAKVQGMAIQKPNLSVIDVNISGTIYSVKLGIHYLAKNKPTKRSGIDSRGSIICTASCAGIYPFPTAPLYAASKHAVVGLVRSLARSLAEEDLQIQINAIAPGPVKTGLSQDSTYYDMLAVTPMETVLKATATFINDASLSGQIAELHKESITYQAAPPFQHDETRQNIETYWKLGNV</sequence>
<evidence type="ECO:0000313" key="6">
    <source>
        <dbReference type="Proteomes" id="UP000253845"/>
    </source>
</evidence>
<dbReference type="PRINTS" id="PR00080">
    <property type="entry name" value="SDRFAMILY"/>
</dbReference>